<sequence>MGSSVLRSLLAVGRLIWNLPRNVLIGLLKGYRFLISPLYGQVCRYFPSCSGYALEAVTVHGAVRGSYLAVRRLLRCHPWSAGGIDHVPAHRHIEKNFAGRSVDQTPRIVMLNHPERYLDHPHDGNGSLSRAA</sequence>
<dbReference type="HOGENOM" id="CLU_144811_1_0_11"/>
<dbReference type="EMBL" id="CP011005">
    <property type="protein sequence ID" value="AJT42258.1"/>
    <property type="molecule type" value="Genomic_DNA"/>
</dbReference>
<keyword evidence="1" id="KW-1003">Cell membrane</keyword>
<dbReference type="InterPro" id="IPR002696">
    <property type="entry name" value="Membr_insert_effic_factor_YidD"/>
</dbReference>
<dbReference type="PANTHER" id="PTHR33383">
    <property type="entry name" value="MEMBRANE PROTEIN INSERTION EFFICIENCY FACTOR-RELATED"/>
    <property type="match status" value="1"/>
</dbReference>
<dbReference type="HAMAP" id="MF_00386">
    <property type="entry name" value="UPF0161_YidD"/>
    <property type="match status" value="1"/>
</dbReference>
<dbReference type="Proteomes" id="UP000061839">
    <property type="component" value="Chromosome"/>
</dbReference>
<dbReference type="RefSeq" id="WP_045076065.1">
    <property type="nucleotide sequence ID" value="NZ_CP011005.1"/>
</dbReference>
<keyword evidence="3" id="KW-1185">Reference proteome</keyword>
<accession>A0A0D4C0Y9</accession>
<evidence type="ECO:0000256" key="1">
    <source>
        <dbReference type="HAMAP-Rule" id="MF_00386"/>
    </source>
</evidence>
<proteinExistence type="inferred from homology"/>
<dbReference type="KEGG" id="ari:UM93_13525"/>
<dbReference type="OrthoDB" id="9801753at2"/>
<keyword evidence="1" id="KW-0472">Membrane</keyword>
<comment type="function">
    <text evidence="1">Could be involved in insertion of integral membrane proteins into the membrane.</text>
</comment>
<evidence type="ECO:0000313" key="3">
    <source>
        <dbReference type="Proteomes" id="UP000061839"/>
    </source>
</evidence>
<gene>
    <name evidence="2" type="ORF">UM93_13525</name>
</gene>
<dbReference type="SMART" id="SM01234">
    <property type="entry name" value="Haemolytic"/>
    <property type="match status" value="1"/>
</dbReference>
<dbReference type="PATRIC" id="fig|1618207.4.peg.2744"/>
<dbReference type="PANTHER" id="PTHR33383:SF1">
    <property type="entry name" value="MEMBRANE PROTEIN INSERTION EFFICIENCY FACTOR-RELATED"/>
    <property type="match status" value="1"/>
</dbReference>
<dbReference type="Pfam" id="PF01809">
    <property type="entry name" value="YidD"/>
    <property type="match status" value="1"/>
</dbReference>
<dbReference type="STRING" id="1618207.UM93_13525"/>
<protein>
    <recommendedName>
        <fullName evidence="1">Putative membrane protein insertion efficiency factor</fullName>
    </recommendedName>
</protein>
<comment type="similarity">
    <text evidence="1">Belongs to the UPF0161 family.</text>
</comment>
<organism evidence="2 3">
    <name type="scientific">Psychromicrobium lacuslunae</name>
    <dbReference type="NCBI Taxonomy" id="1618207"/>
    <lineage>
        <taxon>Bacteria</taxon>
        <taxon>Bacillati</taxon>
        <taxon>Actinomycetota</taxon>
        <taxon>Actinomycetes</taxon>
        <taxon>Micrococcales</taxon>
        <taxon>Micrococcaceae</taxon>
        <taxon>Psychromicrobium</taxon>
    </lineage>
</organism>
<dbReference type="GO" id="GO:0005886">
    <property type="term" value="C:plasma membrane"/>
    <property type="evidence" value="ECO:0007669"/>
    <property type="project" value="UniProtKB-SubCell"/>
</dbReference>
<dbReference type="NCBIfam" id="TIGR00278">
    <property type="entry name" value="membrane protein insertion efficiency factor YidD"/>
    <property type="match status" value="1"/>
</dbReference>
<evidence type="ECO:0000313" key="2">
    <source>
        <dbReference type="EMBL" id="AJT42258.1"/>
    </source>
</evidence>
<comment type="subcellular location">
    <subcellularLocation>
        <location evidence="1">Cell membrane</location>
        <topology evidence="1">Peripheral membrane protein</topology>
        <orientation evidence="1">Cytoplasmic side</orientation>
    </subcellularLocation>
</comment>
<name>A0A0D4C0Y9_9MICC</name>
<dbReference type="AlphaFoldDB" id="A0A0D4C0Y9"/>
<reference evidence="2 3" key="1">
    <citation type="journal article" date="2015" name="Genome Announc.">
        <title>Complete Genome Sequencing of Protease-Producing Novel Arthrobacter sp. Strain IHBB 11108 Using PacBio Single-Molecule Real-Time Sequencing Technology.</title>
        <authorList>
            <person name="Kiran S."/>
            <person name="Swarnkar M.K."/>
            <person name="Pal M."/>
            <person name="Thakur R."/>
            <person name="Tewari R."/>
            <person name="Singh A.K."/>
            <person name="Gulati A."/>
        </authorList>
    </citation>
    <scope>NUCLEOTIDE SEQUENCE [LARGE SCALE GENOMIC DNA]</scope>
    <source>
        <strain evidence="2 3">IHBB 11108</strain>
    </source>
</reference>